<dbReference type="WBParaSite" id="PDA_v2.g7493.t1">
    <property type="protein sequence ID" value="PDA_v2.g7493.t1"/>
    <property type="gene ID" value="PDA_v2.g7493"/>
</dbReference>
<dbReference type="AlphaFoldDB" id="A0A914QU60"/>
<keyword evidence="1" id="KW-1185">Reference proteome</keyword>
<dbReference type="Proteomes" id="UP000887578">
    <property type="component" value="Unplaced"/>
</dbReference>
<protein>
    <submittedName>
        <fullName evidence="2">Maturase K</fullName>
    </submittedName>
</protein>
<evidence type="ECO:0000313" key="2">
    <source>
        <dbReference type="WBParaSite" id="PDA_v2.g7493.t1"/>
    </source>
</evidence>
<evidence type="ECO:0000313" key="1">
    <source>
        <dbReference type="Proteomes" id="UP000887578"/>
    </source>
</evidence>
<proteinExistence type="predicted"/>
<sequence length="256" mass="30179">MYPLYPKGYQKLVKTCKYFFAKNPVFAIEELTFSFNQKPICFLNNIKKSINFDNLTSKLWVYEAISASFYKTPNIFSSYISHFYRNDVKNLHLFYQNLSYNEFLFLASNVEDIGLLEIIVKNENDEIVPLEKLIKALQKIKRIHFRNNLDSSSITTNTVKELVEIPHFSKIEKFKLFKLSELFDIETFFTYLKKNKQTIFCLFFGDSVSDAYKSRLESIIDKIIATEEHDYKPPLIQFSGIPFEKCYSIYSLYSGK</sequence>
<reference evidence="2" key="1">
    <citation type="submission" date="2022-11" db="UniProtKB">
        <authorList>
            <consortium name="WormBaseParasite"/>
        </authorList>
    </citation>
    <scope>IDENTIFICATION</scope>
</reference>
<accession>A0A914QU60</accession>
<organism evidence="1 2">
    <name type="scientific">Panagrolaimus davidi</name>
    <dbReference type="NCBI Taxonomy" id="227884"/>
    <lineage>
        <taxon>Eukaryota</taxon>
        <taxon>Metazoa</taxon>
        <taxon>Ecdysozoa</taxon>
        <taxon>Nematoda</taxon>
        <taxon>Chromadorea</taxon>
        <taxon>Rhabditida</taxon>
        <taxon>Tylenchina</taxon>
        <taxon>Panagrolaimomorpha</taxon>
        <taxon>Panagrolaimoidea</taxon>
        <taxon>Panagrolaimidae</taxon>
        <taxon>Panagrolaimus</taxon>
    </lineage>
</organism>
<name>A0A914QU60_9BILA</name>